<proteinExistence type="predicted"/>
<reference evidence="1" key="1">
    <citation type="submission" date="2024-01" db="EMBL/GenBank/DDBJ databases">
        <authorList>
            <person name="Webb A."/>
        </authorList>
    </citation>
    <scope>NUCLEOTIDE SEQUENCE</scope>
    <source>
        <strain evidence="1">Pm1</strain>
    </source>
</reference>
<accession>A0AAV1URQ3</accession>
<evidence type="ECO:0000313" key="2">
    <source>
        <dbReference type="Proteomes" id="UP001162060"/>
    </source>
</evidence>
<dbReference type="Proteomes" id="UP001162060">
    <property type="component" value="Unassembled WGS sequence"/>
</dbReference>
<sequence>MADLGVRVFPLELTSANRLKRAEVLPQKFTTIDEAKETAVATIPDLTVPITSPAELNAFTALA</sequence>
<name>A0AAV1URQ3_9STRA</name>
<protein>
    <submittedName>
        <fullName evidence="1">Uncharacterized protein</fullName>
    </submittedName>
</protein>
<dbReference type="EMBL" id="CAKLBY020000224">
    <property type="protein sequence ID" value="CAK7936262.1"/>
    <property type="molecule type" value="Genomic_DNA"/>
</dbReference>
<dbReference type="AlphaFoldDB" id="A0AAV1URQ3"/>
<gene>
    <name evidence="1" type="ORF">PM001_LOCUS21412</name>
</gene>
<comment type="caution">
    <text evidence="1">The sequence shown here is derived from an EMBL/GenBank/DDBJ whole genome shotgun (WGS) entry which is preliminary data.</text>
</comment>
<evidence type="ECO:0000313" key="1">
    <source>
        <dbReference type="EMBL" id="CAK7936262.1"/>
    </source>
</evidence>
<organism evidence="1 2">
    <name type="scientific">Peronospora matthiolae</name>
    <dbReference type="NCBI Taxonomy" id="2874970"/>
    <lineage>
        <taxon>Eukaryota</taxon>
        <taxon>Sar</taxon>
        <taxon>Stramenopiles</taxon>
        <taxon>Oomycota</taxon>
        <taxon>Peronosporomycetes</taxon>
        <taxon>Peronosporales</taxon>
        <taxon>Peronosporaceae</taxon>
        <taxon>Peronospora</taxon>
    </lineage>
</organism>